<keyword evidence="1" id="KW-0472">Membrane</keyword>
<evidence type="ECO:0000313" key="3">
    <source>
        <dbReference type="EMBL" id="WXA96475.1"/>
    </source>
</evidence>
<keyword evidence="1" id="KW-0812">Transmembrane</keyword>
<reference evidence="3 4" key="1">
    <citation type="submission" date="2021-12" db="EMBL/GenBank/DDBJ databases">
        <title>Discovery of the Pendulisporaceae a myxobacterial family with distinct sporulation behavior and unique specialized metabolism.</title>
        <authorList>
            <person name="Garcia R."/>
            <person name="Popoff A."/>
            <person name="Bader C.D."/>
            <person name="Loehr J."/>
            <person name="Walesch S."/>
            <person name="Walt C."/>
            <person name="Boldt J."/>
            <person name="Bunk B."/>
            <person name="Haeckl F.J.F.P.J."/>
            <person name="Gunesch A.P."/>
            <person name="Birkelbach J."/>
            <person name="Nuebel U."/>
            <person name="Pietschmann T."/>
            <person name="Bach T."/>
            <person name="Mueller R."/>
        </authorList>
    </citation>
    <scope>NUCLEOTIDE SEQUENCE [LARGE SCALE GENOMIC DNA]</scope>
    <source>
        <strain evidence="3 4">MSr12523</strain>
    </source>
</reference>
<accession>A0ABZ2KFZ2</accession>
<proteinExistence type="predicted"/>
<feature type="transmembrane region" description="Helical" evidence="1">
    <location>
        <begin position="78"/>
        <end position="98"/>
    </location>
</feature>
<keyword evidence="1" id="KW-1133">Transmembrane helix</keyword>
<feature type="domain" description="Fatty acid desaturase" evidence="2">
    <location>
        <begin position="77"/>
        <end position="350"/>
    </location>
</feature>
<gene>
    <name evidence="3" type="ORF">LZC95_06430</name>
</gene>
<dbReference type="CDD" id="cd03506">
    <property type="entry name" value="Delta6-FADS-like"/>
    <property type="match status" value="1"/>
</dbReference>
<evidence type="ECO:0000259" key="2">
    <source>
        <dbReference type="Pfam" id="PF00487"/>
    </source>
</evidence>
<feature type="transmembrane region" description="Helical" evidence="1">
    <location>
        <begin position="231"/>
        <end position="252"/>
    </location>
</feature>
<name>A0ABZ2KFZ2_9BACT</name>
<protein>
    <submittedName>
        <fullName evidence="3">Acyl-CoA desaturase</fullName>
    </submittedName>
</protein>
<feature type="transmembrane region" description="Helical" evidence="1">
    <location>
        <begin position="53"/>
        <end position="72"/>
    </location>
</feature>
<evidence type="ECO:0000256" key="1">
    <source>
        <dbReference type="SAM" id="Phobius"/>
    </source>
</evidence>
<dbReference type="EMBL" id="CP089982">
    <property type="protein sequence ID" value="WXA96475.1"/>
    <property type="molecule type" value="Genomic_DNA"/>
</dbReference>
<organism evidence="3 4">
    <name type="scientific">Pendulispora brunnea</name>
    <dbReference type="NCBI Taxonomy" id="2905690"/>
    <lineage>
        <taxon>Bacteria</taxon>
        <taxon>Pseudomonadati</taxon>
        <taxon>Myxococcota</taxon>
        <taxon>Myxococcia</taxon>
        <taxon>Myxococcales</taxon>
        <taxon>Sorangiineae</taxon>
        <taxon>Pendulisporaceae</taxon>
        <taxon>Pendulispora</taxon>
    </lineage>
</organism>
<dbReference type="PANTHER" id="PTHR19353">
    <property type="entry name" value="FATTY ACID DESATURASE 2"/>
    <property type="match status" value="1"/>
</dbReference>
<evidence type="ECO:0000313" key="4">
    <source>
        <dbReference type="Proteomes" id="UP001379533"/>
    </source>
</evidence>
<dbReference type="PANTHER" id="PTHR19353:SF84">
    <property type="entry name" value="ACYL-COA DELTA-9-DESATURASE, DESB"/>
    <property type="match status" value="1"/>
</dbReference>
<dbReference type="Proteomes" id="UP001379533">
    <property type="component" value="Chromosome"/>
</dbReference>
<dbReference type="InterPro" id="IPR012171">
    <property type="entry name" value="Fatty_acid_desaturase"/>
</dbReference>
<dbReference type="RefSeq" id="WP_394847090.1">
    <property type="nucleotide sequence ID" value="NZ_CP089982.1"/>
</dbReference>
<dbReference type="InterPro" id="IPR005804">
    <property type="entry name" value="FA_desaturase_dom"/>
</dbReference>
<sequence length="387" mass="44294">MNAAANRLPVNLDDADIEAVGRELDAIQHEIKSSLGEADRRYIWRLIKLQRSLALVSRLIIFASLGFLPRWGHVLSGWLPFAIVMAIGTFGLGLAKILENMEIGHNVIHGQWDWMHDPEVHSSTWEWDNVCPADQWKHSHNVVHHTWTNVLGKDRDVGYEIMRVTPEQPWHPVFLLQPIFNLLLALLFEWGVALHDLDIHAMRRRRGLVDEDRRILAGIGKKAARQVMKDYVLWPLLAGPFFLYVLGANVVANLMRNLWAYMIIFCGHFPEGVHVFHEAQIENETRGRWYVRQLLGSCNIEGGKVFHVLSGNLSHQIEHHLFPDMPSHRYPQVAPRVRALCARYGIPYNTGSLTRQFGTTTAKILRLSFPGNHDRAESDYRAAGVHH</sequence>
<dbReference type="Pfam" id="PF00487">
    <property type="entry name" value="FA_desaturase"/>
    <property type="match status" value="1"/>
</dbReference>
<keyword evidence="4" id="KW-1185">Reference proteome</keyword>